<reference evidence="1 2" key="1">
    <citation type="journal article" date="2020" name="Int. J. Syst. Evol. Microbiol.">
        <title>Description and complete genome sequences of Bradyrhizobium symbiodeficiens sp. nov., a non-symbiotic bacterium associated with legumes native to Canada.</title>
        <authorList>
            <person name="Bromfield E.S.P."/>
            <person name="Cloutier S."/>
            <person name="Nguyen H.D.T."/>
        </authorList>
    </citation>
    <scope>NUCLEOTIDE SEQUENCE [LARGE SCALE GENOMIC DNA]</scope>
    <source>
        <strain evidence="1 2">101S1MB</strain>
    </source>
</reference>
<evidence type="ECO:0000313" key="2">
    <source>
        <dbReference type="Proteomes" id="UP000500895"/>
    </source>
</evidence>
<proteinExistence type="predicted"/>
<dbReference type="Gene3D" id="3.90.330.10">
    <property type="entry name" value="Nitrile hydratase alpha /Thiocyanate hydrolase gamma"/>
    <property type="match status" value="1"/>
</dbReference>
<dbReference type="Proteomes" id="UP000500895">
    <property type="component" value="Chromosome"/>
</dbReference>
<accession>A0A6G9AF33</accession>
<gene>
    <name evidence="1" type="ORF">HAV00_05785</name>
</gene>
<protein>
    <recommendedName>
        <fullName evidence="3">Nitrile hydratase</fullName>
    </recommendedName>
</protein>
<dbReference type="InterPro" id="IPR036648">
    <property type="entry name" value="CN_Hdrase_a/SCN_Hdrase_g_sf"/>
</dbReference>
<name>A0A6G9AF33_9BRAD</name>
<dbReference type="EMBL" id="CP050066">
    <property type="protein sequence ID" value="QIP10813.2"/>
    <property type="molecule type" value="Genomic_DNA"/>
</dbReference>
<dbReference type="GO" id="GO:0003824">
    <property type="term" value="F:catalytic activity"/>
    <property type="evidence" value="ECO:0007669"/>
    <property type="project" value="InterPro"/>
</dbReference>
<dbReference type="GO" id="GO:0046914">
    <property type="term" value="F:transition metal ion binding"/>
    <property type="evidence" value="ECO:0007669"/>
    <property type="project" value="InterPro"/>
</dbReference>
<evidence type="ECO:0008006" key="3">
    <source>
        <dbReference type="Google" id="ProtNLM"/>
    </source>
</evidence>
<evidence type="ECO:0000313" key="1">
    <source>
        <dbReference type="EMBL" id="QIP10813.2"/>
    </source>
</evidence>
<dbReference type="SUPFAM" id="SSF56209">
    <property type="entry name" value="Nitrile hydratase alpha chain"/>
    <property type="match status" value="1"/>
</dbReference>
<dbReference type="AlphaFoldDB" id="A0A6G9AF33"/>
<sequence>MTANKGLSEMSREKQTLERALTARAWHDPDFARLLESDPRSALAAMGVEVSDNVKIDIRMQRRDTLYFVIPPLAERREDAERVLNQMDMWQSGDLFCWIMPQALKLELLRMRQGYRGGGHE</sequence>
<organism evidence="1 2">
    <name type="scientific">Bradyrhizobium symbiodeficiens</name>
    <dbReference type="NCBI Taxonomy" id="1404367"/>
    <lineage>
        <taxon>Bacteria</taxon>
        <taxon>Pseudomonadati</taxon>
        <taxon>Pseudomonadota</taxon>
        <taxon>Alphaproteobacteria</taxon>
        <taxon>Hyphomicrobiales</taxon>
        <taxon>Nitrobacteraceae</taxon>
        <taxon>Bradyrhizobium</taxon>
    </lineage>
</organism>
<dbReference type="RefSeq" id="WP_244637502.1">
    <property type="nucleotide sequence ID" value="NZ_CP050066.2"/>
</dbReference>